<evidence type="ECO:0000256" key="7">
    <source>
        <dbReference type="ARBA" id="ARBA00022993"/>
    </source>
</evidence>
<keyword evidence="5 9" id="KW-0067">ATP-binding</keyword>
<dbReference type="GO" id="GO:0004595">
    <property type="term" value="F:pantetheine-phosphate adenylyltransferase activity"/>
    <property type="evidence" value="ECO:0007669"/>
    <property type="project" value="UniProtKB-UniRule"/>
</dbReference>
<dbReference type="CDD" id="cd02163">
    <property type="entry name" value="PPAT"/>
    <property type="match status" value="1"/>
</dbReference>
<dbReference type="Gene3D" id="3.40.50.620">
    <property type="entry name" value="HUPs"/>
    <property type="match status" value="1"/>
</dbReference>
<evidence type="ECO:0000256" key="1">
    <source>
        <dbReference type="ARBA" id="ARBA00022490"/>
    </source>
</evidence>
<keyword evidence="2 9" id="KW-0808">Transferase</keyword>
<keyword evidence="6 9" id="KW-0460">Magnesium</keyword>
<evidence type="ECO:0000256" key="3">
    <source>
        <dbReference type="ARBA" id="ARBA00022695"/>
    </source>
</evidence>
<comment type="similarity">
    <text evidence="9">Belongs to the bacterial CoaD family.</text>
</comment>
<dbReference type="AlphaFoldDB" id="A0A524RL51"/>
<dbReference type="InterPro" id="IPR014729">
    <property type="entry name" value="Rossmann-like_a/b/a_fold"/>
</dbReference>
<feature type="domain" description="Cytidyltransferase-like" evidence="10">
    <location>
        <begin position="4"/>
        <end position="132"/>
    </location>
</feature>
<comment type="cofactor">
    <cofactor evidence="9">
        <name>Mg(2+)</name>
        <dbReference type="ChEBI" id="CHEBI:18420"/>
    </cofactor>
</comment>
<dbReference type="PANTHER" id="PTHR21342:SF1">
    <property type="entry name" value="PHOSPHOPANTETHEINE ADENYLYLTRANSFERASE"/>
    <property type="match status" value="1"/>
</dbReference>
<evidence type="ECO:0000256" key="6">
    <source>
        <dbReference type="ARBA" id="ARBA00022842"/>
    </source>
</evidence>
<keyword evidence="1 9" id="KW-0963">Cytoplasm</keyword>
<comment type="pathway">
    <text evidence="9">Cofactor biosynthesis; coenzyme A biosynthesis; CoA from (R)-pantothenate: step 4/5.</text>
</comment>
<name>A0A524RL51_9CHRO</name>
<comment type="subcellular location">
    <subcellularLocation>
        <location evidence="9">Cytoplasm</location>
    </subcellularLocation>
</comment>
<feature type="binding site" evidence="9">
    <location>
        <position position="72"/>
    </location>
    <ligand>
        <name>substrate</name>
    </ligand>
</feature>
<feature type="binding site" evidence="9">
    <location>
        <position position="86"/>
    </location>
    <ligand>
        <name>substrate</name>
    </ligand>
</feature>
<feature type="binding site" evidence="9">
    <location>
        <begin position="87"/>
        <end position="89"/>
    </location>
    <ligand>
        <name>ATP</name>
        <dbReference type="ChEBI" id="CHEBI:30616"/>
    </ligand>
</feature>
<comment type="catalytic activity">
    <reaction evidence="8 9">
        <text>(R)-4'-phosphopantetheine + ATP + H(+) = 3'-dephospho-CoA + diphosphate</text>
        <dbReference type="Rhea" id="RHEA:19801"/>
        <dbReference type="ChEBI" id="CHEBI:15378"/>
        <dbReference type="ChEBI" id="CHEBI:30616"/>
        <dbReference type="ChEBI" id="CHEBI:33019"/>
        <dbReference type="ChEBI" id="CHEBI:57328"/>
        <dbReference type="ChEBI" id="CHEBI:61723"/>
        <dbReference type="EC" id="2.7.7.3"/>
    </reaction>
</comment>
<evidence type="ECO:0000256" key="9">
    <source>
        <dbReference type="HAMAP-Rule" id="MF_00151"/>
    </source>
</evidence>
<dbReference type="HAMAP" id="MF_00151">
    <property type="entry name" value="PPAT_bact"/>
    <property type="match status" value="1"/>
</dbReference>
<comment type="subunit">
    <text evidence="9">Homohexamer.</text>
</comment>
<dbReference type="EMBL" id="SRMO01000087">
    <property type="protein sequence ID" value="TGG90573.1"/>
    <property type="molecule type" value="Genomic_DNA"/>
</dbReference>
<dbReference type="InterPro" id="IPR004821">
    <property type="entry name" value="Cyt_trans-like"/>
</dbReference>
<feature type="binding site" evidence="9">
    <location>
        <position position="97"/>
    </location>
    <ligand>
        <name>ATP</name>
        <dbReference type="ChEBI" id="CHEBI:30616"/>
    </ligand>
</feature>
<evidence type="ECO:0000259" key="10">
    <source>
        <dbReference type="Pfam" id="PF01467"/>
    </source>
</evidence>
<dbReference type="EC" id="2.7.7.3" evidence="9"/>
<feature type="binding site" evidence="9">
    <location>
        <begin position="122"/>
        <end position="128"/>
    </location>
    <ligand>
        <name>ATP</name>
        <dbReference type="ChEBI" id="CHEBI:30616"/>
    </ligand>
</feature>
<dbReference type="UniPathway" id="UPA00241">
    <property type="reaction ID" value="UER00355"/>
</dbReference>
<feature type="site" description="Transition state stabilizer" evidence="9">
    <location>
        <position position="16"/>
    </location>
</feature>
<feature type="binding site" evidence="9">
    <location>
        <position position="16"/>
    </location>
    <ligand>
        <name>ATP</name>
        <dbReference type="ChEBI" id="CHEBI:30616"/>
    </ligand>
</feature>
<feature type="binding site" evidence="9">
    <location>
        <begin position="8"/>
        <end position="9"/>
    </location>
    <ligand>
        <name>ATP</name>
        <dbReference type="ChEBI" id="CHEBI:30616"/>
    </ligand>
</feature>
<dbReference type="InterPro" id="IPR001980">
    <property type="entry name" value="PPAT"/>
</dbReference>
<organism evidence="11 12">
    <name type="scientific">Aphanocapsa feldmannii 277cV</name>
    <dbReference type="NCBI Taxonomy" id="2507553"/>
    <lineage>
        <taxon>Bacteria</taxon>
        <taxon>Bacillati</taxon>
        <taxon>Cyanobacteriota</taxon>
        <taxon>Cyanophyceae</taxon>
        <taxon>Oscillatoriophycideae</taxon>
        <taxon>Chroococcales</taxon>
        <taxon>Microcystaceae</taxon>
        <taxon>Aphanocapsa</taxon>
    </lineage>
</organism>
<dbReference type="NCBIfam" id="TIGR00125">
    <property type="entry name" value="cyt_tran_rel"/>
    <property type="match status" value="1"/>
</dbReference>
<reference evidence="11 12" key="1">
    <citation type="journal article" date="2019" name="mSystems">
        <title>Life at home and on the roam: Genomic adaptions reflect the dual lifestyle of an intracellular, facultative symbiont.</title>
        <authorList>
            <person name="Burgsdorf I."/>
        </authorList>
    </citation>
    <scope>NUCLEOTIDE SEQUENCE [LARGE SCALE GENOMIC DNA]</scope>
    <source>
        <strain evidence="11">277cV</strain>
    </source>
</reference>
<dbReference type="GO" id="GO:0015937">
    <property type="term" value="P:coenzyme A biosynthetic process"/>
    <property type="evidence" value="ECO:0007669"/>
    <property type="project" value="UniProtKB-UniRule"/>
</dbReference>
<dbReference type="PANTHER" id="PTHR21342">
    <property type="entry name" value="PHOSPHOPANTETHEINE ADENYLYLTRANSFERASE"/>
    <property type="match status" value="1"/>
</dbReference>
<feature type="binding site" evidence="9">
    <location>
        <position position="40"/>
    </location>
    <ligand>
        <name>substrate</name>
    </ligand>
</feature>
<dbReference type="NCBIfam" id="TIGR01510">
    <property type="entry name" value="coaD_prev_kdtB"/>
    <property type="match status" value="1"/>
</dbReference>
<accession>A0A524RL51</accession>
<dbReference type="Proteomes" id="UP000317990">
    <property type="component" value="Unassembled WGS sequence"/>
</dbReference>
<gene>
    <name evidence="9 11" type="primary">coaD</name>
    <name evidence="11" type="ORF">ERJ67_10445</name>
</gene>
<dbReference type="GO" id="GO:0005524">
    <property type="term" value="F:ATP binding"/>
    <property type="evidence" value="ECO:0007669"/>
    <property type="project" value="UniProtKB-KW"/>
</dbReference>
<dbReference type="Pfam" id="PF01467">
    <property type="entry name" value="CTP_transf_like"/>
    <property type="match status" value="1"/>
</dbReference>
<dbReference type="GO" id="GO:0005737">
    <property type="term" value="C:cytoplasm"/>
    <property type="evidence" value="ECO:0007669"/>
    <property type="project" value="UniProtKB-SubCell"/>
</dbReference>
<dbReference type="SUPFAM" id="SSF52374">
    <property type="entry name" value="Nucleotidylyl transferase"/>
    <property type="match status" value="1"/>
</dbReference>
<evidence type="ECO:0000256" key="5">
    <source>
        <dbReference type="ARBA" id="ARBA00022840"/>
    </source>
</evidence>
<keyword evidence="3 9" id="KW-0548">Nucleotidyltransferase</keyword>
<evidence type="ECO:0000313" key="11">
    <source>
        <dbReference type="EMBL" id="TGG90573.1"/>
    </source>
</evidence>
<keyword evidence="4 9" id="KW-0547">Nucleotide-binding</keyword>
<comment type="function">
    <text evidence="9">Reversibly transfers an adenylyl group from ATP to 4'-phosphopantetheine, yielding dephospho-CoA (dPCoA) and pyrophosphate.</text>
</comment>
<evidence type="ECO:0000256" key="4">
    <source>
        <dbReference type="ARBA" id="ARBA00022741"/>
    </source>
</evidence>
<sequence length="174" mass="19187">MRALYPGSFDPVTLGHLDLIERSHGLFAEVVVAVLRNPNKQPLFELEQRISQLRGATAHLPRVRIASFAGLAVNFARHEGCSVILRGLRALSDFEFELQLAHTNRSLCQDVETFFLATGAHHSFLSSSVVKEVARFGGDISHMVPAKVAQDLRNLFNQASERHASHGPATHRGT</sequence>
<dbReference type="PRINTS" id="PR01020">
    <property type="entry name" value="LPSBIOSNTHSS"/>
</dbReference>
<keyword evidence="7 9" id="KW-0173">Coenzyme A biosynthesis</keyword>
<evidence type="ECO:0000256" key="8">
    <source>
        <dbReference type="ARBA" id="ARBA00029346"/>
    </source>
</evidence>
<feature type="binding site" evidence="9">
    <location>
        <position position="8"/>
    </location>
    <ligand>
        <name>substrate</name>
    </ligand>
</feature>
<evidence type="ECO:0000256" key="2">
    <source>
        <dbReference type="ARBA" id="ARBA00022679"/>
    </source>
</evidence>
<protein>
    <recommendedName>
        <fullName evidence="9">Phosphopantetheine adenylyltransferase</fullName>
        <ecNumber evidence="9">2.7.7.3</ecNumber>
    </recommendedName>
    <alternativeName>
        <fullName evidence="9">Dephospho-CoA pyrophosphorylase</fullName>
    </alternativeName>
    <alternativeName>
        <fullName evidence="9">Pantetheine-phosphate adenylyltransferase</fullName>
        <shortName evidence="9">PPAT</shortName>
    </alternativeName>
</protein>
<proteinExistence type="inferred from homology"/>
<evidence type="ECO:0000313" key="12">
    <source>
        <dbReference type="Proteomes" id="UP000317990"/>
    </source>
</evidence>
<comment type="caution">
    <text evidence="11">The sequence shown here is derived from an EMBL/GenBank/DDBJ whole genome shotgun (WGS) entry which is preliminary data.</text>
</comment>